<reference evidence="2" key="1">
    <citation type="journal article" date="2023" name="IMA Fungus">
        <title>Comparative genomic study of the Penicillium genus elucidates a diverse pangenome and 15 lateral gene transfer events.</title>
        <authorList>
            <person name="Petersen C."/>
            <person name="Sorensen T."/>
            <person name="Nielsen M.R."/>
            <person name="Sondergaard T.E."/>
            <person name="Sorensen J.L."/>
            <person name="Fitzpatrick D.A."/>
            <person name="Frisvad J.C."/>
            <person name="Nielsen K.L."/>
        </authorList>
    </citation>
    <scope>NUCLEOTIDE SEQUENCE</scope>
    <source>
        <strain evidence="2">IBT 15450</strain>
    </source>
</reference>
<dbReference type="EMBL" id="JAQJZL010000003">
    <property type="protein sequence ID" value="KAJ6047771.1"/>
    <property type="molecule type" value="Genomic_DNA"/>
</dbReference>
<dbReference type="Proteomes" id="UP001219568">
    <property type="component" value="Unassembled WGS sequence"/>
</dbReference>
<gene>
    <name evidence="2" type="ORF">N7460_003918</name>
</gene>
<proteinExistence type="predicted"/>
<keyword evidence="1" id="KW-0732">Signal</keyword>
<organism evidence="2 3">
    <name type="scientific">Penicillium canescens</name>
    <dbReference type="NCBI Taxonomy" id="5083"/>
    <lineage>
        <taxon>Eukaryota</taxon>
        <taxon>Fungi</taxon>
        <taxon>Dikarya</taxon>
        <taxon>Ascomycota</taxon>
        <taxon>Pezizomycotina</taxon>
        <taxon>Eurotiomycetes</taxon>
        <taxon>Eurotiomycetidae</taxon>
        <taxon>Eurotiales</taxon>
        <taxon>Aspergillaceae</taxon>
        <taxon>Penicillium</taxon>
    </lineage>
</organism>
<comment type="caution">
    <text evidence="2">The sequence shown here is derived from an EMBL/GenBank/DDBJ whole genome shotgun (WGS) entry which is preliminary data.</text>
</comment>
<evidence type="ECO:0000256" key="1">
    <source>
        <dbReference type="SAM" id="SignalP"/>
    </source>
</evidence>
<protein>
    <submittedName>
        <fullName evidence="2">Uncharacterized protein</fullName>
    </submittedName>
</protein>
<evidence type="ECO:0000313" key="2">
    <source>
        <dbReference type="EMBL" id="KAJ6047771.1"/>
    </source>
</evidence>
<name>A0AAD6II50_PENCN</name>
<sequence length="125" mass="13508">MRYTGLFCLGFLLPIASALGDWDPNVQTVTIQLANDHSGANANKCIPVDGKKYPVSSFWGNTALSQHGGIYATSGQLVAFKQNTACTIECPHGDLGFNSRKTWLSFAQGQVVNLQDAKVSCQEKK</sequence>
<feature type="chain" id="PRO_5041982378" evidence="1">
    <location>
        <begin position="21"/>
        <end position="125"/>
    </location>
</feature>
<feature type="signal peptide" evidence="1">
    <location>
        <begin position="1"/>
        <end position="20"/>
    </location>
</feature>
<evidence type="ECO:0000313" key="3">
    <source>
        <dbReference type="Proteomes" id="UP001219568"/>
    </source>
</evidence>
<dbReference type="AlphaFoldDB" id="A0AAD6II50"/>
<reference evidence="2" key="2">
    <citation type="submission" date="2023-01" db="EMBL/GenBank/DDBJ databases">
        <authorList>
            <person name="Petersen C."/>
        </authorList>
    </citation>
    <scope>NUCLEOTIDE SEQUENCE</scope>
    <source>
        <strain evidence="2">IBT 15450</strain>
    </source>
</reference>
<accession>A0AAD6II50</accession>
<keyword evidence="3" id="KW-1185">Reference proteome</keyword>